<dbReference type="AlphaFoldDB" id="A0A175RMD7"/>
<reference evidence="1 2" key="1">
    <citation type="journal article" date="2016" name="Front. Microbiol.">
        <title>Genomic Resource of Rice Seed Associated Bacteria.</title>
        <authorList>
            <person name="Midha S."/>
            <person name="Bansal K."/>
            <person name="Sharma S."/>
            <person name="Kumar N."/>
            <person name="Patil P.P."/>
            <person name="Chaudhry V."/>
            <person name="Patil P.B."/>
        </authorList>
    </citation>
    <scope>NUCLEOTIDE SEQUENCE [LARGE SCALE GENOMIC DNA]</scope>
    <source>
        <strain evidence="1 2">NS365</strain>
    </source>
</reference>
<organism evidence="1 2">
    <name type="scientific">Aureimonas ureilytica</name>
    <dbReference type="NCBI Taxonomy" id="401562"/>
    <lineage>
        <taxon>Bacteria</taxon>
        <taxon>Pseudomonadati</taxon>
        <taxon>Pseudomonadota</taxon>
        <taxon>Alphaproteobacteria</taxon>
        <taxon>Hyphomicrobiales</taxon>
        <taxon>Aurantimonadaceae</taxon>
        <taxon>Aureimonas</taxon>
    </lineage>
</organism>
<evidence type="ECO:0000313" key="1">
    <source>
        <dbReference type="EMBL" id="KTR04876.1"/>
    </source>
</evidence>
<name>A0A175RMD7_9HYPH</name>
<accession>A0A175RMD7</accession>
<comment type="caution">
    <text evidence="1">The sequence shown here is derived from an EMBL/GenBank/DDBJ whole genome shotgun (WGS) entry which is preliminary data.</text>
</comment>
<evidence type="ECO:0000313" key="2">
    <source>
        <dbReference type="Proteomes" id="UP000078529"/>
    </source>
</evidence>
<protein>
    <submittedName>
        <fullName evidence="1">Uncharacterized protein</fullName>
    </submittedName>
</protein>
<proteinExistence type="predicted"/>
<dbReference type="Proteomes" id="UP000078529">
    <property type="component" value="Unassembled WGS sequence"/>
</dbReference>
<dbReference type="EMBL" id="LDQA01000028">
    <property type="protein sequence ID" value="KTR04876.1"/>
    <property type="molecule type" value="Genomic_DNA"/>
</dbReference>
<dbReference type="PATRIC" id="fig|401562.4.peg.2279"/>
<sequence>MRDALTAELRETARIISHFLPLARVLRTTAEFAAVAGMVGAIGVYAIGTTTPAPRGVLMIAEAGG</sequence>
<dbReference type="RefSeq" id="WP_058600625.1">
    <property type="nucleotide sequence ID" value="NZ_LDQA01000028.1"/>
</dbReference>
<keyword evidence="2" id="KW-1185">Reference proteome</keyword>
<gene>
    <name evidence="1" type="ORF">NS365_12485</name>
</gene>